<dbReference type="PROSITE" id="PS50801">
    <property type="entry name" value="STAS"/>
    <property type="match status" value="1"/>
</dbReference>
<name>A0A8J3YVN4_9ACTN</name>
<evidence type="ECO:0000313" key="4">
    <source>
        <dbReference type="EMBL" id="GIJ50700.1"/>
    </source>
</evidence>
<accession>A0A8J3YVN4</accession>
<comment type="similarity">
    <text evidence="1 2">Belongs to the anti-sigma-factor antagonist family.</text>
</comment>
<dbReference type="PANTHER" id="PTHR33495:SF2">
    <property type="entry name" value="ANTI-SIGMA FACTOR ANTAGONIST TM_1081-RELATED"/>
    <property type="match status" value="1"/>
</dbReference>
<reference evidence="4" key="1">
    <citation type="submission" date="2021-01" db="EMBL/GenBank/DDBJ databases">
        <title>Whole genome shotgun sequence of Virgisporangium aliadipatigenens NBRC 105644.</title>
        <authorList>
            <person name="Komaki H."/>
            <person name="Tamura T."/>
        </authorList>
    </citation>
    <scope>NUCLEOTIDE SEQUENCE</scope>
    <source>
        <strain evidence="4">NBRC 105644</strain>
    </source>
</reference>
<dbReference type="InterPro" id="IPR003658">
    <property type="entry name" value="Anti-sigma_ant"/>
</dbReference>
<protein>
    <recommendedName>
        <fullName evidence="2">Anti-sigma factor antagonist</fullName>
    </recommendedName>
</protein>
<dbReference type="Proteomes" id="UP000619260">
    <property type="component" value="Unassembled WGS sequence"/>
</dbReference>
<dbReference type="RefSeq" id="WP_203904127.1">
    <property type="nucleotide sequence ID" value="NZ_BOPF01000038.1"/>
</dbReference>
<dbReference type="Gene3D" id="3.30.750.24">
    <property type="entry name" value="STAS domain"/>
    <property type="match status" value="1"/>
</dbReference>
<gene>
    <name evidence="4" type="ORF">Val02_75860</name>
</gene>
<dbReference type="PANTHER" id="PTHR33495">
    <property type="entry name" value="ANTI-SIGMA FACTOR ANTAGONIST TM_1081-RELATED-RELATED"/>
    <property type="match status" value="1"/>
</dbReference>
<organism evidence="4 5">
    <name type="scientific">Virgisporangium aliadipatigenens</name>
    <dbReference type="NCBI Taxonomy" id="741659"/>
    <lineage>
        <taxon>Bacteria</taxon>
        <taxon>Bacillati</taxon>
        <taxon>Actinomycetota</taxon>
        <taxon>Actinomycetes</taxon>
        <taxon>Micromonosporales</taxon>
        <taxon>Micromonosporaceae</taxon>
        <taxon>Virgisporangium</taxon>
    </lineage>
</organism>
<sequence>MTATMPARSPSADRPLLVLRTSVPEPAVVEIAASGDVDMSTSPQLREAIVEALDAHRPQRVTVDLADVAFVDSSGLSALMYCRNIAERDGITLRVTAAQPLVRRVFMITGLVDVLLEPADRP</sequence>
<evidence type="ECO:0000259" key="3">
    <source>
        <dbReference type="PROSITE" id="PS50801"/>
    </source>
</evidence>
<dbReference type="EMBL" id="BOPF01000038">
    <property type="protein sequence ID" value="GIJ50700.1"/>
    <property type="molecule type" value="Genomic_DNA"/>
</dbReference>
<dbReference type="NCBIfam" id="TIGR00377">
    <property type="entry name" value="ant_ant_sig"/>
    <property type="match status" value="1"/>
</dbReference>
<dbReference type="AlphaFoldDB" id="A0A8J3YVN4"/>
<dbReference type="CDD" id="cd07043">
    <property type="entry name" value="STAS_anti-anti-sigma_factors"/>
    <property type="match status" value="1"/>
</dbReference>
<comment type="caution">
    <text evidence="4">The sequence shown here is derived from an EMBL/GenBank/DDBJ whole genome shotgun (WGS) entry which is preliminary data.</text>
</comment>
<dbReference type="InterPro" id="IPR036513">
    <property type="entry name" value="STAS_dom_sf"/>
</dbReference>
<dbReference type="SUPFAM" id="SSF52091">
    <property type="entry name" value="SpoIIaa-like"/>
    <property type="match status" value="1"/>
</dbReference>
<evidence type="ECO:0000313" key="5">
    <source>
        <dbReference type="Proteomes" id="UP000619260"/>
    </source>
</evidence>
<evidence type="ECO:0000256" key="2">
    <source>
        <dbReference type="RuleBase" id="RU003749"/>
    </source>
</evidence>
<proteinExistence type="inferred from homology"/>
<dbReference type="InterPro" id="IPR058548">
    <property type="entry name" value="MlaB-like_STAS"/>
</dbReference>
<dbReference type="GO" id="GO:0043856">
    <property type="term" value="F:anti-sigma factor antagonist activity"/>
    <property type="evidence" value="ECO:0007669"/>
    <property type="project" value="InterPro"/>
</dbReference>
<evidence type="ECO:0000256" key="1">
    <source>
        <dbReference type="ARBA" id="ARBA00009013"/>
    </source>
</evidence>
<feature type="domain" description="STAS" evidence="3">
    <location>
        <begin position="26"/>
        <end position="122"/>
    </location>
</feature>
<dbReference type="InterPro" id="IPR002645">
    <property type="entry name" value="STAS_dom"/>
</dbReference>
<dbReference type="Pfam" id="PF13466">
    <property type="entry name" value="STAS_2"/>
    <property type="match status" value="1"/>
</dbReference>
<keyword evidence="5" id="KW-1185">Reference proteome</keyword>